<dbReference type="GO" id="GO:0009443">
    <property type="term" value="P:pyridoxal 5'-phosphate salvage"/>
    <property type="evidence" value="ECO:0007669"/>
    <property type="project" value="InterPro"/>
</dbReference>
<feature type="domain" description="Pyridoxamine kinase/Phosphomethylpyrimidine kinase" evidence="8">
    <location>
        <begin position="85"/>
        <end position="270"/>
    </location>
</feature>
<evidence type="ECO:0000313" key="10">
    <source>
        <dbReference type="Proteomes" id="UP000613740"/>
    </source>
</evidence>
<organism evidence="9 10">
    <name type="scientific">Chlamydomonas schloesseri</name>
    <dbReference type="NCBI Taxonomy" id="2026947"/>
    <lineage>
        <taxon>Eukaryota</taxon>
        <taxon>Viridiplantae</taxon>
        <taxon>Chlorophyta</taxon>
        <taxon>core chlorophytes</taxon>
        <taxon>Chlorophyceae</taxon>
        <taxon>CS clade</taxon>
        <taxon>Chlamydomonadales</taxon>
        <taxon>Chlamydomonadaceae</taxon>
        <taxon>Chlamydomonas</taxon>
    </lineage>
</organism>
<keyword evidence="6" id="KW-0067">ATP-binding</keyword>
<keyword evidence="5" id="KW-0418">Kinase</keyword>
<dbReference type="Pfam" id="PF08543">
    <property type="entry name" value="Phos_pyr_kin"/>
    <property type="match status" value="1"/>
</dbReference>
<evidence type="ECO:0000256" key="6">
    <source>
        <dbReference type="ARBA" id="ARBA00022840"/>
    </source>
</evidence>
<dbReference type="SUPFAM" id="SSF53613">
    <property type="entry name" value="Ribokinase-like"/>
    <property type="match status" value="1"/>
</dbReference>
<feature type="compositionally biased region" description="Basic and acidic residues" evidence="7">
    <location>
        <begin position="349"/>
        <end position="358"/>
    </location>
</feature>
<dbReference type="GO" id="GO:0008478">
    <property type="term" value="F:pyridoxal kinase activity"/>
    <property type="evidence" value="ECO:0007669"/>
    <property type="project" value="UniProtKB-EC"/>
</dbReference>
<keyword evidence="4" id="KW-0547">Nucleotide-binding</keyword>
<dbReference type="Proteomes" id="UP000613740">
    <property type="component" value="Unassembled WGS sequence"/>
</dbReference>
<evidence type="ECO:0000256" key="4">
    <source>
        <dbReference type="ARBA" id="ARBA00022741"/>
    </source>
</evidence>
<dbReference type="PANTHER" id="PTHR10534:SF2">
    <property type="entry name" value="PYRIDOXAL KINASE"/>
    <property type="match status" value="1"/>
</dbReference>
<dbReference type="InterPro" id="IPR004625">
    <property type="entry name" value="PyrdxlKinase"/>
</dbReference>
<proteinExistence type="inferred from homology"/>
<sequence>MASGEPLPRVLSVQSHVVHGYVGNKCAVFPLQVLGLEVDPIYSVQFSNHTGYPLFKGAVFDGEQLRALAAGLEANKLLNHTHLLTGYIGSLSLLEAIADLCAMMKKHSPHLTYVCDPVLGDEGRLYVARELADAYAAHIVPLASVLVPNQFEAETLTGGSIGSLQEALEACDKLHARGPHTVIITSMGLPGDPDAITLVASTRQPQDAGGRLGGAQAMCMRIDRIKAYFTGTGDLFAALLLAWMHHHPADLAMAVEKAVGGLQAVLAETVRHCGAAALAAERTAEVCALRELRLIQCQGQLQDPPIKYRCSPLERRQGPGADAGAAGPAVKAGEADAGEGQAQAQVQAQEERAQAKVV</sequence>
<dbReference type="GO" id="GO:0005829">
    <property type="term" value="C:cytosol"/>
    <property type="evidence" value="ECO:0007669"/>
    <property type="project" value="TreeGrafter"/>
</dbReference>
<gene>
    <name evidence="9" type="ORF">HYH02_000216</name>
</gene>
<keyword evidence="10" id="KW-1185">Reference proteome</keyword>
<name>A0A836B7Y1_9CHLO</name>
<dbReference type="Gene3D" id="3.40.1190.20">
    <property type="match status" value="1"/>
</dbReference>
<evidence type="ECO:0000313" key="9">
    <source>
        <dbReference type="EMBL" id="KAG2450113.1"/>
    </source>
</evidence>
<evidence type="ECO:0000256" key="3">
    <source>
        <dbReference type="ARBA" id="ARBA00022679"/>
    </source>
</evidence>
<evidence type="ECO:0000259" key="8">
    <source>
        <dbReference type="Pfam" id="PF08543"/>
    </source>
</evidence>
<dbReference type="EMBL" id="JAEHOD010000012">
    <property type="protein sequence ID" value="KAG2450113.1"/>
    <property type="molecule type" value="Genomic_DNA"/>
</dbReference>
<dbReference type="AlphaFoldDB" id="A0A836B7Y1"/>
<protein>
    <recommendedName>
        <fullName evidence="2">pyridoxal kinase</fullName>
        <ecNumber evidence="2">2.7.1.35</ecNumber>
    </recommendedName>
</protein>
<evidence type="ECO:0000256" key="5">
    <source>
        <dbReference type="ARBA" id="ARBA00022777"/>
    </source>
</evidence>
<evidence type="ECO:0000256" key="2">
    <source>
        <dbReference type="ARBA" id="ARBA00012104"/>
    </source>
</evidence>
<dbReference type="NCBIfam" id="TIGR00687">
    <property type="entry name" value="pyridox_kin"/>
    <property type="match status" value="1"/>
</dbReference>
<accession>A0A836B7Y1</accession>
<dbReference type="GO" id="GO:0005524">
    <property type="term" value="F:ATP binding"/>
    <property type="evidence" value="ECO:0007669"/>
    <property type="project" value="UniProtKB-KW"/>
</dbReference>
<comment type="similarity">
    <text evidence="1">Belongs to the pyridoxine kinase family.</text>
</comment>
<feature type="compositionally biased region" description="Low complexity" evidence="7">
    <location>
        <begin position="338"/>
        <end position="348"/>
    </location>
</feature>
<dbReference type="PANTHER" id="PTHR10534">
    <property type="entry name" value="PYRIDOXAL KINASE"/>
    <property type="match status" value="1"/>
</dbReference>
<dbReference type="InterPro" id="IPR029056">
    <property type="entry name" value="Ribokinase-like"/>
</dbReference>
<dbReference type="InterPro" id="IPR013749">
    <property type="entry name" value="PM/HMP-P_kinase-1"/>
</dbReference>
<feature type="region of interest" description="Disordered" evidence="7">
    <location>
        <begin position="310"/>
        <end position="358"/>
    </location>
</feature>
<feature type="compositionally biased region" description="Low complexity" evidence="7">
    <location>
        <begin position="318"/>
        <end position="332"/>
    </location>
</feature>
<evidence type="ECO:0000256" key="1">
    <source>
        <dbReference type="ARBA" id="ARBA00008805"/>
    </source>
</evidence>
<evidence type="ECO:0000256" key="7">
    <source>
        <dbReference type="SAM" id="MobiDB-lite"/>
    </source>
</evidence>
<dbReference type="EC" id="2.7.1.35" evidence="2"/>
<reference evidence="9" key="1">
    <citation type="journal article" date="2020" name="bioRxiv">
        <title>Comparative genomics of Chlamydomonas.</title>
        <authorList>
            <person name="Craig R.J."/>
            <person name="Hasan A.R."/>
            <person name="Ness R.W."/>
            <person name="Keightley P.D."/>
        </authorList>
    </citation>
    <scope>NUCLEOTIDE SEQUENCE</scope>
    <source>
        <strain evidence="9">CCAP 11/173</strain>
    </source>
</reference>
<keyword evidence="3" id="KW-0808">Transferase</keyword>
<dbReference type="OrthoDB" id="3689at2759"/>
<comment type="caution">
    <text evidence="9">The sequence shown here is derived from an EMBL/GenBank/DDBJ whole genome shotgun (WGS) entry which is preliminary data.</text>
</comment>
<dbReference type="CDD" id="cd01173">
    <property type="entry name" value="pyridoxal_pyridoxamine_kinase"/>
    <property type="match status" value="1"/>
</dbReference>